<reference evidence="10 11" key="1">
    <citation type="submission" date="2024-01" db="EMBL/GenBank/DDBJ databases">
        <title>The genomes of 5 underutilized Papilionoideae crops provide insights into root nodulation and disease resistanc.</title>
        <authorList>
            <person name="Yuan L."/>
        </authorList>
    </citation>
    <scope>NUCLEOTIDE SEQUENCE [LARGE SCALE GENOMIC DNA]</scope>
    <source>
        <strain evidence="10">ZHUSHIDOU_FW_LH</strain>
        <tissue evidence="10">Leaf</tissue>
    </source>
</reference>
<dbReference type="GO" id="GO:0009739">
    <property type="term" value="P:response to gibberellin"/>
    <property type="evidence" value="ECO:0007669"/>
    <property type="project" value="TreeGrafter"/>
</dbReference>
<dbReference type="NCBIfam" id="TIGR01557">
    <property type="entry name" value="myb_SHAQKYF"/>
    <property type="match status" value="1"/>
</dbReference>
<evidence type="ECO:0000256" key="2">
    <source>
        <dbReference type="ARBA" id="ARBA00023015"/>
    </source>
</evidence>
<proteinExistence type="predicted"/>
<dbReference type="InterPro" id="IPR001005">
    <property type="entry name" value="SANT/Myb"/>
</dbReference>
<keyword evidence="4" id="KW-0804">Transcription</keyword>
<dbReference type="GO" id="GO:0005634">
    <property type="term" value="C:nucleus"/>
    <property type="evidence" value="ECO:0007669"/>
    <property type="project" value="UniProtKB-SubCell"/>
</dbReference>
<keyword evidence="5" id="KW-0539">Nucleus</keyword>
<dbReference type="InterPro" id="IPR017930">
    <property type="entry name" value="Myb_dom"/>
</dbReference>
<accession>A0AAN9HVU0</accession>
<keyword evidence="2" id="KW-0805">Transcription regulation</keyword>
<feature type="region of interest" description="Disordered" evidence="6">
    <location>
        <begin position="180"/>
        <end position="208"/>
    </location>
</feature>
<dbReference type="SMART" id="SM00717">
    <property type="entry name" value="SANT"/>
    <property type="match status" value="2"/>
</dbReference>
<evidence type="ECO:0000259" key="8">
    <source>
        <dbReference type="PROSITE" id="PS51293"/>
    </source>
</evidence>
<dbReference type="PANTHER" id="PTHR44191:SF2">
    <property type="entry name" value="TRANSCRIPTION FACTOR MYBS1"/>
    <property type="match status" value="1"/>
</dbReference>
<feature type="domain" description="Myb-like" evidence="7">
    <location>
        <begin position="202"/>
        <end position="254"/>
    </location>
</feature>
<dbReference type="PROSITE" id="PS51293">
    <property type="entry name" value="SANT"/>
    <property type="match status" value="1"/>
</dbReference>
<feature type="compositionally biased region" description="Polar residues" evidence="6">
    <location>
        <begin position="452"/>
        <end position="480"/>
    </location>
</feature>
<dbReference type="Gene3D" id="1.10.10.60">
    <property type="entry name" value="Homeodomain-like"/>
    <property type="match status" value="1"/>
</dbReference>
<evidence type="ECO:0000259" key="7">
    <source>
        <dbReference type="PROSITE" id="PS50090"/>
    </source>
</evidence>
<evidence type="ECO:0000256" key="3">
    <source>
        <dbReference type="ARBA" id="ARBA00023125"/>
    </source>
</evidence>
<dbReference type="Pfam" id="PF00249">
    <property type="entry name" value="Myb_DNA-binding"/>
    <property type="match status" value="1"/>
</dbReference>
<dbReference type="InterPro" id="IPR052245">
    <property type="entry name" value="Plant_Stress_Dev_TF"/>
</dbReference>
<dbReference type="InterPro" id="IPR006447">
    <property type="entry name" value="Myb_dom_plants"/>
</dbReference>
<dbReference type="CDD" id="cd00167">
    <property type="entry name" value="SANT"/>
    <property type="match status" value="1"/>
</dbReference>
<dbReference type="PANTHER" id="PTHR44191">
    <property type="entry name" value="TRANSCRIPTION FACTOR KUA1"/>
    <property type="match status" value="1"/>
</dbReference>
<dbReference type="GO" id="GO:0003677">
    <property type="term" value="F:DNA binding"/>
    <property type="evidence" value="ECO:0007669"/>
    <property type="project" value="UniProtKB-KW"/>
</dbReference>
<dbReference type="GO" id="GO:0009751">
    <property type="term" value="P:response to salicylic acid"/>
    <property type="evidence" value="ECO:0007669"/>
    <property type="project" value="TreeGrafter"/>
</dbReference>
<keyword evidence="3" id="KW-0238">DNA-binding</keyword>
<name>A0AAN9HVU0_CROPI</name>
<comment type="subcellular location">
    <subcellularLocation>
        <location evidence="1">Nucleus</location>
    </subcellularLocation>
</comment>
<dbReference type="InterPro" id="IPR009057">
    <property type="entry name" value="Homeodomain-like_sf"/>
</dbReference>
<gene>
    <name evidence="10" type="ORF">RIF29_32485</name>
</gene>
<dbReference type="InterPro" id="IPR017884">
    <property type="entry name" value="SANT_dom"/>
</dbReference>
<evidence type="ECO:0000256" key="6">
    <source>
        <dbReference type="SAM" id="MobiDB-lite"/>
    </source>
</evidence>
<dbReference type="PROSITE" id="PS50090">
    <property type="entry name" value="MYB_LIKE"/>
    <property type="match status" value="1"/>
</dbReference>
<feature type="domain" description="HTH myb-type" evidence="9">
    <location>
        <begin position="202"/>
        <end position="258"/>
    </location>
</feature>
<feature type="region of interest" description="Disordered" evidence="6">
    <location>
        <begin position="452"/>
        <end position="495"/>
    </location>
</feature>
<dbReference type="Proteomes" id="UP001372338">
    <property type="component" value="Unassembled WGS sequence"/>
</dbReference>
<dbReference type="PROSITE" id="PS51294">
    <property type="entry name" value="HTH_MYB"/>
    <property type="match status" value="1"/>
</dbReference>
<evidence type="ECO:0000256" key="1">
    <source>
        <dbReference type="ARBA" id="ARBA00004123"/>
    </source>
</evidence>
<comment type="caution">
    <text evidence="10">The sequence shown here is derived from an EMBL/GenBank/DDBJ whole genome shotgun (WGS) entry which is preliminary data.</text>
</comment>
<feature type="region of interest" description="Disordered" evidence="6">
    <location>
        <begin position="61"/>
        <end position="93"/>
    </location>
</feature>
<protein>
    <submittedName>
        <fullName evidence="10">Uncharacterized protein</fullName>
    </submittedName>
</protein>
<dbReference type="AlphaFoldDB" id="A0AAN9HVU0"/>
<dbReference type="EMBL" id="JAYWIO010000006">
    <property type="protein sequence ID" value="KAK7258068.1"/>
    <property type="molecule type" value="Genomic_DNA"/>
</dbReference>
<evidence type="ECO:0000313" key="11">
    <source>
        <dbReference type="Proteomes" id="UP001372338"/>
    </source>
</evidence>
<evidence type="ECO:0000313" key="10">
    <source>
        <dbReference type="EMBL" id="KAK7258068.1"/>
    </source>
</evidence>
<evidence type="ECO:0000259" key="9">
    <source>
        <dbReference type="PROSITE" id="PS51294"/>
    </source>
</evidence>
<feature type="region of interest" description="Disordered" evidence="6">
    <location>
        <begin position="284"/>
        <end position="304"/>
    </location>
</feature>
<sequence>MAECDDHFLKLIEEETMAECDDFLKLMEEEETMAECDDDFLKLIEEEETMADCDDDFLKRLEEELMRDSEEEEEGKGEEEQQQHHQQPQPEHVIVPPFKCETLEMARELAGTWTRDEYDEAFKRAFVNYPNRWDIIATLFPPPWSPPYMKHCFENMNYQNFITELAASSHRTPSRFLPVEEHTPPAVPTTPPRTQEHTPPVRSSKKRTRWNEDEHRLFVEGLAKYGRGDWISISKYLLPSRTPSQIASHAQKYFIRQDTCAARKKRRSIHDASTSGHAAVLHGADSQNCTQQQQQTSTSDHAVKENCTQQQQQTSTSDHAAVLDGADNQNCTQQQQQTSTSDHAAVLDGADNQNCTQQQQQTSDHAVVPYDAYSQNCLPPLPHDWDFIACDIATQQQQPSTSNNFLSSQQQMDGCGIGDMNTEEVSQVLDYFNSIPALPDSEFEHIQFSGLQQEEQAAPQTDHLNPPSTSNNFLSSQQQMDGRGIGDMNTEEEEESQVLDYFNSIPALPDSELENIEFSLLLNDLQADDNDNLSQQLMDDACGGQLMDDAFGGISDIWG</sequence>
<dbReference type="GO" id="GO:0006355">
    <property type="term" value="P:regulation of DNA-templated transcription"/>
    <property type="evidence" value="ECO:0007669"/>
    <property type="project" value="UniProtKB-ARBA"/>
</dbReference>
<organism evidence="10 11">
    <name type="scientific">Crotalaria pallida</name>
    <name type="common">Smooth rattlebox</name>
    <name type="synonym">Crotalaria striata</name>
    <dbReference type="NCBI Taxonomy" id="3830"/>
    <lineage>
        <taxon>Eukaryota</taxon>
        <taxon>Viridiplantae</taxon>
        <taxon>Streptophyta</taxon>
        <taxon>Embryophyta</taxon>
        <taxon>Tracheophyta</taxon>
        <taxon>Spermatophyta</taxon>
        <taxon>Magnoliopsida</taxon>
        <taxon>eudicotyledons</taxon>
        <taxon>Gunneridae</taxon>
        <taxon>Pentapetalae</taxon>
        <taxon>rosids</taxon>
        <taxon>fabids</taxon>
        <taxon>Fabales</taxon>
        <taxon>Fabaceae</taxon>
        <taxon>Papilionoideae</taxon>
        <taxon>50 kb inversion clade</taxon>
        <taxon>genistoids sensu lato</taxon>
        <taxon>core genistoids</taxon>
        <taxon>Crotalarieae</taxon>
        <taxon>Crotalaria</taxon>
    </lineage>
</organism>
<keyword evidence="11" id="KW-1185">Reference proteome</keyword>
<feature type="compositionally biased region" description="Low complexity" evidence="6">
    <location>
        <begin position="286"/>
        <end position="299"/>
    </location>
</feature>
<evidence type="ECO:0000256" key="4">
    <source>
        <dbReference type="ARBA" id="ARBA00023163"/>
    </source>
</evidence>
<evidence type="ECO:0000256" key="5">
    <source>
        <dbReference type="ARBA" id="ARBA00023242"/>
    </source>
</evidence>
<feature type="domain" description="SANT" evidence="8">
    <location>
        <begin position="205"/>
        <end position="258"/>
    </location>
</feature>
<dbReference type="SUPFAM" id="SSF46689">
    <property type="entry name" value="Homeodomain-like"/>
    <property type="match status" value="1"/>
</dbReference>